<evidence type="ECO:0000256" key="4">
    <source>
        <dbReference type="ARBA" id="ARBA00023002"/>
    </source>
</evidence>
<feature type="binding site" evidence="7">
    <location>
        <position position="117"/>
    </location>
    <ligand>
        <name>Fe cation</name>
        <dbReference type="ChEBI" id="CHEBI:24875"/>
    </ligand>
</feature>
<feature type="domain" description="Biopterin-dependent aromatic amino acid hydroxylase family profile" evidence="8">
    <location>
        <begin position="114"/>
        <end position="217"/>
    </location>
</feature>
<dbReference type="InterPro" id="IPR036329">
    <property type="entry name" value="Aro-AA_hydroxylase_C_sf"/>
</dbReference>
<dbReference type="OrthoDB" id="983542at2759"/>
<dbReference type="EMBL" id="UYYB01005242">
    <property type="protein sequence ID" value="VDM67339.1"/>
    <property type="molecule type" value="Genomic_DNA"/>
</dbReference>
<comment type="similarity">
    <text evidence="2">Belongs to the biopterin-dependent aromatic amino acid hydroxylase family.</text>
</comment>
<evidence type="ECO:0000256" key="6">
    <source>
        <dbReference type="ARBA" id="ARBA00023033"/>
    </source>
</evidence>
<dbReference type="GO" id="GO:0043005">
    <property type="term" value="C:neuron projection"/>
    <property type="evidence" value="ECO:0007669"/>
    <property type="project" value="TreeGrafter"/>
</dbReference>
<evidence type="ECO:0000313" key="10">
    <source>
        <dbReference type="Proteomes" id="UP000270094"/>
    </source>
</evidence>
<dbReference type="Gene3D" id="1.10.800.10">
    <property type="entry name" value="Aromatic amino acid hydroxylase"/>
    <property type="match status" value="1"/>
</dbReference>
<dbReference type="InterPro" id="IPR019774">
    <property type="entry name" value="Aromatic-AA_hydroxylase_C"/>
</dbReference>
<evidence type="ECO:0000259" key="8">
    <source>
        <dbReference type="PROSITE" id="PS51410"/>
    </source>
</evidence>
<organism evidence="9 10">
    <name type="scientific">Strongylus vulgaris</name>
    <name type="common">Blood worm</name>
    <dbReference type="NCBI Taxonomy" id="40348"/>
    <lineage>
        <taxon>Eukaryota</taxon>
        <taxon>Metazoa</taxon>
        <taxon>Ecdysozoa</taxon>
        <taxon>Nematoda</taxon>
        <taxon>Chromadorea</taxon>
        <taxon>Rhabditida</taxon>
        <taxon>Rhabditina</taxon>
        <taxon>Rhabditomorpha</taxon>
        <taxon>Strongyloidea</taxon>
        <taxon>Strongylidae</taxon>
        <taxon>Strongylus</taxon>
    </lineage>
</organism>
<dbReference type="PROSITE" id="PS51410">
    <property type="entry name" value="BH4_AAA_HYDROXYL_2"/>
    <property type="match status" value="1"/>
</dbReference>
<dbReference type="GO" id="GO:0005506">
    <property type="term" value="F:iron ion binding"/>
    <property type="evidence" value="ECO:0007669"/>
    <property type="project" value="InterPro"/>
</dbReference>
<accession>A0A3P7IKG1</accession>
<evidence type="ECO:0000256" key="2">
    <source>
        <dbReference type="ARBA" id="ARBA00009712"/>
    </source>
</evidence>
<dbReference type="PRINTS" id="PR00372">
    <property type="entry name" value="FYWHYDRXLASE"/>
</dbReference>
<dbReference type="SUPFAM" id="SSF56534">
    <property type="entry name" value="Aromatic aminoacid monoxygenases, catalytic and oligomerization domains"/>
    <property type="match status" value="1"/>
</dbReference>
<dbReference type="GO" id="GO:0009072">
    <property type="term" value="P:aromatic amino acid metabolic process"/>
    <property type="evidence" value="ECO:0007669"/>
    <property type="project" value="InterPro"/>
</dbReference>
<comment type="cofactor">
    <cofactor evidence="1 7">
        <name>Fe(2+)</name>
        <dbReference type="ChEBI" id="CHEBI:29033"/>
    </cofactor>
</comment>
<dbReference type="InterPro" id="IPR001273">
    <property type="entry name" value="ArAA_hydroxylase"/>
</dbReference>
<evidence type="ECO:0000256" key="1">
    <source>
        <dbReference type="ARBA" id="ARBA00001954"/>
    </source>
</evidence>
<dbReference type="PANTHER" id="PTHR11473">
    <property type="entry name" value="AROMATIC AMINO ACID HYDROXYLASE"/>
    <property type="match status" value="1"/>
</dbReference>
<protein>
    <recommendedName>
        <fullName evidence="8">Biopterin-dependent aromatic amino acid hydroxylase family profile domain-containing protein</fullName>
    </recommendedName>
</protein>
<name>A0A3P7IKG1_STRVU</name>
<dbReference type="GO" id="GO:0004510">
    <property type="term" value="F:tryptophan 5-monooxygenase activity"/>
    <property type="evidence" value="ECO:0007669"/>
    <property type="project" value="TreeGrafter"/>
</dbReference>
<keyword evidence="4" id="KW-0560">Oxidoreductase</keyword>
<keyword evidence="10" id="KW-1185">Reference proteome</keyword>
<proteinExistence type="inferred from homology"/>
<gene>
    <name evidence="9" type="ORF">SVUK_LOCUS2337</name>
</gene>
<evidence type="ECO:0000256" key="7">
    <source>
        <dbReference type="PIRSR" id="PIRSR601273-2"/>
    </source>
</evidence>
<reference evidence="9 10" key="1">
    <citation type="submission" date="2018-11" db="EMBL/GenBank/DDBJ databases">
        <authorList>
            <consortium name="Pathogen Informatics"/>
        </authorList>
    </citation>
    <scope>NUCLEOTIDE SEQUENCE [LARGE SCALE GENOMIC DNA]</scope>
</reference>
<dbReference type="AlphaFoldDB" id="A0A3P7IKG1"/>
<keyword evidence="6" id="KW-0503">Monooxygenase</keyword>
<dbReference type="InterPro" id="IPR036951">
    <property type="entry name" value="ArAA_hydroxylase_sf"/>
</dbReference>
<evidence type="ECO:0000256" key="3">
    <source>
        <dbReference type="ARBA" id="ARBA00022723"/>
    </source>
</evidence>
<keyword evidence="5 7" id="KW-0408">Iron</keyword>
<keyword evidence="3 7" id="KW-0479">Metal-binding</keyword>
<feature type="binding site" evidence="7">
    <location>
        <position position="162"/>
    </location>
    <ligand>
        <name>Fe cation</name>
        <dbReference type="ChEBI" id="CHEBI:24875"/>
    </ligand>
</feature>
<dbReference type="Proteomes" id="UP000270094">
    <property type="component" value="Unassembled WGS sequence"/>
</dbReference>
<sequence length="217" mass="23643">MGVLHIQRFRSVMELFTTNNACAISQLPYVVFLDVVLQGDYIVLNAPCSFEKGVKIGVGGDCPGFAAWETLLEDKPPLYFAVQYPDPYGEAVGPSRGLTMSSFLSQQEQEYSSDTVHELMGHMALFADPDFAQFSQEIGLASLGASDEDLKKLATLYFFSIEFGLSYVGGDEGCDKGNSTSSFKYKIYGAGLLSSAGELQVGVCCFDSWAISNTKYE</sequence>
<feature type="binding site" evidence="7">
    <location>
        <position position="122"/>
    </location>
    <ligand>
        <name>Fe cation</name>
        <dbReference type="ChEBI" id="CHEBI:24875"/>
    </ligand>
</feature>
<dbReference type="PANTHER" id="PTHR11473:SF16">
    <property type="entry name" value="TRYPTOPHAN 5-HYDROXYLASE 2"/>
    <property type="match status" value="1"/>
</dbReference>
<evidence type="ECO:0000256" key="5">
    <source>
        <dbReference type="ARBA" id="ARBA00023004"/>
    </source>
</evidence>
<dbReference type="Pfam" id="PF00351">
    <property type="entry name" value="Biopterin_H"/>
    <property type="match status" value="1"/>
</dbReference>
<evidence type="ECO:0000313" key="9">
    <source>
        <dbReference type="EMBL" id="VDM67339.1"/>
    </source>
</evidence>